<gene>
    <name evidence="1" type="ordered locus">Thicy_0371</name>
</gene>
<dbReference type="STRING" id="717773.Thicy_0371"/>
<dbReference type="EMBL" id="CP002776">
    <property type="protein sequence ID" value="AEG31146.1"/>
    <property type="molecule type" value="Genomic_DNA"/>
</dbReference>
<protein>
    <recommendedName>
        <fullName evidence="3">Phytochrome sensor protein</fullName>
    </recommendedName>
</protein>
<dbReference type="PANTHER" id="PTHR38765">
    <property type="entry name" value="DUF484 DOMAIN-CONTAINING PROTEIN"/>
    <property type="match status" value="1"/>
</dbReference>
<keyword evidence="2" id="KW-1185">Reference proteome</keyword>
<dbReference type="Proteomes" id="UP000009232">
    <property type="component" value="Chromosome"/>
</dbReference>
<sequence>MTSEKKGLRADEVAEYLAKNQQFFHIFPGLLDELSIPHPESGKALSLLERQVWQLRQQKQLLQDQVDSLVSIAGDNGVIMQKLHHLALRLLQAPNQQASLDALYQQLQGSFAVEQVTLFSWELPNSSLAGLQQLGVRQDWVASLKESLVPGQPVCGFIEAQWKQGLFKTTEPIESMCCVPLGWQSVWGVLALGSHSNRFQPDLGTYFLKILGELVSAQFNALFNDAMPASADLVNSEF</sequence>
<dbReference type="KEGG" id="tcy:Thicy_0371"/>
<dbReference type="PANTHER" id="PTHR38765:SF1">
    <property type="entry name" value="DUF484 DOMAIN-CONTAINING PROTEIN"/>
    <property type="match status" value="1"/>
</dbReference>
<dbReference type="HOGENOM" id="CLU_073320_1_0_6"/>
<dbReference type="InterPro" id="IPR029016">
    <property type="entry name" value="GAF-like_dom_sf"/>
</dbReference>
<evidence type="ECO:0000313" key="2">
    <source>
        <dbReference type="Proteomes" id="UP000009232"/>
    </source>
</evidence>
<accession>F6DAQ3</accession>
<evidence type="ECO:0000313" key="1">
    <source>
        <dbReference type="EMBL" id="AEG31146.1"/>
    </source>
</evidence>
<dbReference type="InterPro" id="IPR007435">
    <property type="entry name" value="DUF484"/>
</dbReference>
<evidence type="ECO:0008006" key="3">
    <source>
        <dbReference type="Google" id="ProtNLM"/>
    </source>
</evidence>
<dbReference type="AlphaFoldDB" id="F6DAQ3"/>
<dbReference type="RefSeq" id="WP_013834927.1">
    <property type="nucleotide sequence ID" value="NC_015581.1"/>
</dbReference>
<dbReference type="eggNOG" id="COG3159">
    <property type="taxonomic scope" value="Bacteria"/>
</dbReference>
<reference evidence="1 2" key="1">
    <citation type="submission" date="2011-05" db="EMBL/GenBank/DDBJ databases">
        <title>Complete sequence of Thioalkalimicrobium cyclicum ALM1.</title>
        <authorList>
            <consortium name="US DOE Joint Genome Institute"/>
            <person name="Lucas S."/>
            <person name="Han J."/>
            <person name="Lapidus A."/>
            <person name="Cheng J.-F."/>
            <person name="Goodwin L."/>
            <person name="Pitluck S."/>
            <person name="Peters L."/>
            <person name="Mikhailova N."/>
            <person name="Davenport K."/>
            <person name="Han C."/>
            <person name="Tapia R."/>
            <person name="Land M."/>
            <person name="Hauser L."/>
            <person name="Kyrpides N."/>
            <person name="Ivanova N."/>
            <person name="Pagani I."/>
            <person name="Kappler U."/>
            <person name="Woyke T."/>
        </authorList>
    </citation>
    <scope>NUCLEOTIDE SEQUENCE [LARGE SCALE GENOMIC DNA]</scope>
    <source>
        <strain evidence="2">DSM 14477 / JCM 11371 / ALM1</strain>
    </source>
</reference>
<organism evidence="1 2">
    <name type="scientific">Thiomicrospira cyclica (strain DSM 14477 / JCM 11371 / ALM1)</name>
    <name type="common">Thioalkalimicrobium cyclicum</name>
    <dbReference type="NCBI Taxonomy" id="717773"/>
    <lineage>
        <taxon>Bacteria</taxon>
        <taxon>Pseudomonadati</taxon>
        <taxon>Pseudomonadota</taxon>
        <taxon>Gammaproteobacteria</taxon>
        <taxon>Thiotrichales</taxon>
        <taxon>Piscirickettsiaceae</taxon>
        <taxon>Thiomicrospira</taxon>
    </lineage>
</organism>
<name>F6DAQ3_THICA</name>
<proteinExistence type="predicted"/>
<dbReference type="OrthoDB" id="8525200at2"/>
<dbReference type="Pfam" id="PF04340">
    <property type="entry name" value="DUF484"/>
    <property type="match status" value="1"/>
</dbReference>
<dbReference type="Gene3D" id="3.30.450.40">
    <property type="match status" value="1"/>
</dbReference>